<dbReference type="OrthoDB" id="9899341at2759"/>
<feature type="domain" description="Nucleolus and neural progenitor protein-like N-terminal" evidence="1">
    <location>
        <begin position="6"/>
        <end position="194"/>
    </location>
</feature>
<dbReference type="Pfam" id="PF14780">
    <property type="entry name" value="NEPRO_N"/>
    <property type="match status" value="1"/>
</dbReference>
<reference evidence="2 3" key="1">
    <citation type="journal article" date="2018" name="Nat. Ecol. Evol.">
        <title>Shark genomes provide insights into elasmobranch evolution and the origin of vertebrates.</title>
        <authorList>
            <person name="Hara Y"/>
            <person name="Yamaguchi K"/>
            <person name="Onimaru K"/>
            <person name="Kadota M"/>
            <person name="Koyanagi M"/>
            <person name="Keeley SD"/>
            <person name="Tatsumi K"/>
            <person name="Tanaka K"/>
            <person name="Motone F"/>
            <person name="Kageyama Y"/>
            <person name="Nozu R"/>
            <person name="Adachi N"/>
            <person name="Nishimura O"/>
            <person name="Nakagawa R"/>
            <person name="Tanegashima C"/>
            <person name="Kiyatake I"/>
            <person name="Matsumoto R"/>
            <person name="Murakumo K"/>
            <person name="Nishida K"/>
            <person name="Terakita A"/>
            <person name="Kuratani S"/>
            <person name="Sato K"/>
            <person name="Hyodo S Kuraku.S."/>
        </authorList>
    </citation>
    <scope>NUCLEOTIDE SEQUENCE [LARGE SCALE GENOMIC DNA]</scope>
</reference>
<keyword evidence="3" id="KW-1185">Reference proteome</keyword>
<dbReference type="PANTHER" id="PTHR34761:SF1">
    <property type="entry name" value="NUCLEOLUS AND NEURAL PROGENITOR PROTEIN"/>
    <property type="match status" value="1"/>
</dbReference>
<evidence type="ECO:0000259" key="1">
    <source>
        <dbReference type="Pfam" id="PF14780"/>
    </source>
</evidence>
<dbReference type="PANTHER" id="PTHR34761">
    <property type="entry name" value="NUCLEOLUS AND NEURAL PROGENITOR PROTEIN"/>
    <property type="match status" value="1"/>
</dbReference>
<gene>
    <name evidence="2" type="ORF">scyTo_0006503</name>
</gene>
<evidence type="ECO:0000313" key="2">
    <source>
        <dbReference type="EMBL" id="GCB72864.1"/>
    </source>
</evidence>
<dbReference type="InterPro" id="IPR027951">
    <property type="entry name" value="Nepro_N"/>
</dbReference>
<dbReference type="STRING" id="75743.A0A401PID0"/>
<dbReference type="GO" id="GO:0005634">
    <property type="term" value="C:nucleus"/>
    <property type="evidence" value="ECO:0007669"/>
    <property type="project" value="TreeGrafter"/>
</dbReference>
<sequence>MAAESWNVVNVPFPGASCSVAVSACSSPDGYIQDLVRACENALTALRSKLLTVELNVLRSLLYVFHNRLRQHKPYLALKQVEQCVKRLHNMKLEGSIQDLIQLCPRTPKIQNAKTTYIPSQPVLEWTSLKVLGGSKLILHLMEMCSKVFLLTTQYLRCEEFIVLNVVITGLVSRLWVLSTSILLNLDRLYDRLFLLLNEVTKIQQMAYVKEFPFPVSIRKWLGLSHFKVIPSKLPSLSSPMSGIPSGEPGLLDKLFSGPERLLLDDDQDATSEGNKINGSITPKTNQNLDIGLPVPDERLCEIEIGIQLGFGMKSLQAHSPNYSENIQKFVKEFHCRSSKKDKQPLPLWGEYVRKIGAAQTFNVLCLELQTIFHWFRGKKLKPETCYLGNQLLKCHRLGMVEVLGYRFPKKIHFIKMAICRYLTKRSRGKLHQDKVFKNCKSTVFLRQNYKMRQSKLYKVLPRRNKCSLKKKRMRVRLHAKKRSKMTLQITPHFVSDTRAAIKRRRVTGDMPTELVGNNGLYQNLKNMALPLGSLGGGSAVLPKVDNDIDDIFASIGI</sequence>
<dbReference type="EMBL" id="BFAA01002204">
    <property type="protein sequence ID" value="GCB72864.1"/>
    <property type="molecule type" value="Genomic_DNA"/>
</dbReference>
<name>A0A401PID0_SCYTO</name>
<dbReference type="GO" id="GO:0045747">
    <property type="term" value="P:positive regulation of Notch signaling pathway"/>
    <property type="evidence" value="ECO:0007669"/>
    <property type="project" value="TreeGrafter"/>
</dbReference>
<evidence type="ECO:0000313" key="3">
    <source>
        <dbReference type="Proteomes" id="UP000288216"/>
    </source>
</evidence>
<organism evidence="2 3">
    <name type="scientific">Scyliorhinus torazame</name>
    <name type="common">Cloudy catshark</name>
    <name type="synonym">Catulus torazame</name>
    <dbReference type="NCBI Taxonomy" id="75743"/>
    <lineage>
        <taxon>Eukaryota</taxon>
        <taxon>Metazoa</taxon>
        <taxon>Chordata</taxon>
        <taxon>Craniata</taxon>
        <taxon>Vertebrata</taxon>
        <taxon>Chondrichthyes</taxon>
        <taxon>Elasmobranchii</taxon>
        <taxon>Galeomorphii</taxon>
        <taxon>Galeoidea</taxon>
        <taxon>Carcharhiniformes</taxon>
        <taxon>Scyliorhinidae</taxon>
        <taxon>Scyliorhinus</taxon>
    </lineage>
</organism>
<accession>A0A401PID0</accession>
<dbReference type="OMA" id="MAYVKEF"/>
<dbReference type="InterPro" id="IPR052835">
    <property type="entry name" value="Nepro"/>
</dbReference>
<protein>
    <recommendedName>
        <fullName evidence="1">Nucleolus and neural progenitor protein-like N-terminal domain-containing protein</fullName>
    </recommendedName>
</protein>
<comment type="caution">
    <text evidence="2">The sequence shown here is derived from an EMBL/GenBank/DDBJ whole genome shotgun (WGS) entry which is preliminary data.</text>
</comment>
<proteinExistence type="predicted"/>
<dbReference type="AlphaFoldDB" id="A0A401PID0"/>
<dbReference type="Proteomes" id="UP000288216">
    <property type="component" value="Unassembled WGS sequence"/>
</dbReference>